<dbReference type="Proteomes" id="UP001058860">
    <property type="component" value="Chromosome"/>
</dbReference>
<dbReference type="GO" id="GO:0004047">
    <property type="term" value="F:aminomethyltransferase activity"/>
    <property type="evidence" value="ECO:0007669"/>
    <property type="project" value="UniProtKB-EC"/>
</dbReference>
<dbReference type="InterPro" id="IPR027266">
    <property type="entry name" value="TrmE/GcvT-like"/>
</dbReference>
<dbReference type="SUPFAM" id="SSF101790">
    <property type="entry name" value="Aminomethyltransferase beta-barrel domain"/>
    <property type="match status" value="1"/>
</dbReference>
<feature type="domain" description="Aminomethyltransferase C-terminal" evidence="9">
    <location>
        <begin position="281"/>
        <end position="357"/>
    </location>
</feature>
<evidence type="ECO:0000256" key="5">
    <source>
        <dbReference type="ARBA" id="ARBA00031395"/>
    </source>
</evidence>
<dbReference type="InterPro" id="IPR028896">
    <property type="entry name" value="GcvT/YgfZ/DmdA"/>
</dbReference>
<comment type="similarity">
    <text evidence="1 7">Belongs to the GcvT family.</text>
</comment>
<comment type="subunit">
    <text evidence="7">The glycine cleavage system is composed of four proteins: P, T, L and H.</text>
</comment>
<dbReference type="PANTHER" id="PTHR43757">
    <property type="entry name" value="AMINOMETHYLTRANSFERASE"/>
    <property type="match status" value="1"/>
</dbReference>
<name>A0ABY5PBQ8_9ACTN</name>
<dbReference type="Pfam" id="PF01571">
    <property type="entry name" value="GCV_T"/>
    <property type="match status" value="1"/>
</dbReference>
<dbReference type="Pfam" id="PF08669">
    <property type="entry name" value="GCV_T_C"/>
    <property type="match status" value="1"/>
</dbReference>
<dbReference type="NCBIfam" id="TIGR00528">
    <property type="entry name" value="gcvT"/>
    <property type="match status" value="1"/>
</dbReference>
<comment type="catalytic activity">
    <reaction evidence="6 7">
        <text>N(6)-[(R)-S(8)-aminomethyldihydrolipoyl]-L-lysyl-[protein] + (6S)-5,6,7,8-tetrahydrofolate = N(6)-[(R)-dihydrolipoyl]-L-lysyl-[protein] + (6R)-5,10-methylene-5,6,7,8-tetrahydrofolate + NH4(+)</text>
        <dbReference type="Rhea" id="RHEA:16945"/>
        <dbReference type="Rhea" id="RHEA-COMP:10475"/>
        <dbReference type="Rhea" id="RHEA-COMP:10492"/>
        <dbReference type="ChEBI" id="CHEBI:15636"/>
        <dbReference type="ChEBI" id="CHEBI:28938"/>
        <dbReference type="ChEBI" id="CHEBI:57453"/>
        <dbReference type="ChEBI" id="CHEBI:83100"/>
        <dbReference type="ChEBI" id="CHEBI:83143"/>
        <dbReference type="EC" id="2.1.2.10"/>
    </reaction>
</comment>
<dbReference type="RefSeq" id="WP_353862585.1">
    <property type="nucleotide sequence ID" value="NZ_CP088295.1"/>
</dbReference>
<evidence type="ECO:0000256" key="7">
    <source>
        <dbReference type="HAMAP-Rule" id="MF_00259"/>
    </source>
</evidence>
<protein>
    <recommendedName>
        <fullName evidence="2 7">Aminomethyltransferase</fullName>
        <ecNumber evidence="2 7">2.1.2.10</ecNumber>
    </recommendedName>
    <alternativeName>
        <fullName evidence="5 7">Glycine cleavage system T protein</fullName>
    </alternativeName>
</protein>
<organism evidence="10 11">
    <name type="scientific">Svornostia abyssi</name>
    <dbReference type="NCBI Taxonomy" id="2898438"/>
    <lineage>
        <taxon>Bacteria</taxon>
        <taxon>Bacillati</taxon>
        <taxon>Actinomycetota</taxon>
        <taxon>Thermoleophilia</taxon>
        <taxon>Solirubrobacterales</taxon>
        <taxon>Baekduiaceae</taxon>
        <taxon>Svornostia</taxon>
    </lineage>
</organism>
<feature type="domain" description="GCVT N-terminal" evidence="8">
    <location>
        <begin position="11"/>
        <end position="259"/>
    </location>
</feature>
<evidence type="ECO:0000256" key="1">
    <source>
        <dbReference type="ARBA" id="ARBA00008609"/>
    </source>
</evidence>
<sequence>MQQTTLKRTPLFERHQAAGAKLVPFAGWEMPVQYAGIRGEHEAVRTDVGVFDVSHMGEIETRGEQAEAFLQRILSNDVSKLPLGGAQYSLLCKPDGGVIDDLFTYRLAPDHFLTVTNASNHEKDLAWFVEQAREFPGAVVRDSADDYAMLAVQGPRAREVVQAFADQPLPSRMTAGRRLLTGRSVLVAGTGYTGEDGVELLIDPADASAIWDELLKRGATPVGLGARDTLRLEVCFHLYGNDLMEERDPIAAGLGWAVKEETGFIGADVLAQTRAAGPTEKLVPFKLTDKGIARQGNAILSGGEEIGVVTSGTLSPSLDVGIGMGYVRPEFAAPGTELEIDVRGKVRPAVVATKPLYPDEETDG</sequence>
<dbReference type="EC" id="2.1.2.10" evidence="2 7"/>
<evidence type="ECO:0000256" key="2">
    <source>
        <dbReference type="ARBA" id="ARBA00012616"/>
    </source>
</evidence>
<keyword evidence="11" id="KW-1185">Reference proteome</keyword>
<evidence type="ECO:0000313" key="10">
    <source>
        <dbReference type="EMBL" id="UUY02048.1"/>
    </source>
</evidence>
<dbReference type="InterPro" id="IPR029043">
    <property type="entry name" value="GcvT/YgfZ_C"/>
</dbReference>
<evidence type="ECO:0000256" key="6">
    <source>
        <dbReference type="ARBA" id="ARBA00047665"/>
    </source>
</evidence>
<comment type="function">
    <text evidence="7">The glycine cleavage system catalyzes the degradation of glycine.</text>
</comment>
<dbReference type="InterPro" id="IPR013977">
    <property type="entry name" value="GcvT_C"/>
</dbReference>
<dbReference type="PIRSF" id="PIRSF006487">
    <property type="entry name" value="GcvT"/>
    <property type="match status" value="1"/>
</dbReference>
<proteinExistence type="inferred from homology"/>
<accession>A0ABY5PBQ8</accession>
<dbReference type="Gene3D" id="3.30.1360.120">
    <property type="entry name" value="Probable tRNA modification gtpase trme, domain 1"/>
    <property type="match status" value="1"/>
</dbReference>
<dbReference type="SUPFAM" id="SSF103025">
    <property type="entry name" value="Folate-binding domain"/>
    <property type="match status" value="1"/>
</dbReference>
<dbReference type="EMBL" id="CP088295">
    <property type="protein sequence ID" value="UUY02048.1"/>
    <property type="molecule type" value="Genomic_DNA"/>
</dbReference>
<evidence type="ECO:0000313" key="11">
    <source>
        <dbReference type="Proteomes" id="UP001058860"/>
    </source>
</evidence>
<keyword evidence="4 7" id="KW-0808">Transferase</keyword>
<gene>
    <name evidence="7 10" type="primary">gcvT</name>
    <name evidence="10" type="ORF">LRS13_15140</name>
</gene>
<dbReference type="PANTHER" id="PTHR43757:SF2">
    <property type="entry name" value="AMINOMETHYLTRANSFERASE, MITOCHONDRIAL"/>
    <property type="match status" value="1"/>
</dbReference>
<reference evidence="11" key="1">
    <citation type="submission" date="2021-11" db="EMBL/GenBank/DDBJ databases">
        <title>Cultivation dependent microbiological survey of springs from the worlds oldest radium mine currently devoted to the extraction of radon-saturated water.</title>
        <authorList>
            <person name="Kapinusova G."/>
            <person name="Smrhova T."/>
            <person name="Strejcek M."/>
            <person name="Suman J."/>
            <person name="Jani K."/>
            <person name="Pajer P."/>
            <person name="Uhlik O."/>
        </authorList>
    </citation>
    <scope>NUCLEOTIDE SEQUENCE [LARGE SCALE GENOMIC DNA]</scope>
    <source>
        <strain evidence="11">J379</strain>
    </source>
</reference>
<dbReference type="NCBIfam" id="NF001567">
    <property type="entry name" value="PRK00389.1"/>
    <property type="match status" value="1"/>
</dbReference>
<evidence type="ECO:0000259" key="8">
    <source>
        <dbReference type="Pfam" id="PF01571"/>
    </source>
</evidence>
<evidence type="ECO:0000256" key="3">
    <source>
        <dbReference type="ARBA" id="ARBA00022576"/>
    </source>
</evidence>
<dbReference type="InterPro" id="IPR006222">
    <property type="entry name" value="GCVT_N"/>
</dbReference>
<evidence type="ECO:0000256" key="4">
    <source>
        <dbReference type="ARBA" id="ARBA00022679"/>
    </source>
</evidence>
<dbReference type="InterPro" id="IPR022903">
    <property type="entry name" value="GcvT_bac"/>
</dbReference>
<evidence type="ECO:0000259" key="9">
    <source>
        <dbReference type="Pfam" id="PF08669"/>
    </source>
</evidence>
<keyword evidence="3 7" id="KW-0032">Aminotransferase</keyword>
<dbReference type="HAMAP" id="MF_00259">
    <property type="entry name" value="GcvT"/>
    <property type="match status" value="1"/>
</dbReference>
<dbReference type="InterPro" id="IPR006223">
    <property type="entry name" value="GcvT"/>
</dbReference>